<dbReference type="SUPFAM" id="SSF81606">
    <property type="entry name" value="PP2C-like"/>
    <property type="match status" value="1"/>
</dbReference>
<name>A0ABX7J3R6_9ACTN</name>
<dbReference type="InterPro" id="IPR001932">
    <property type="entry name" value="PPM-type_phosphatase-like_dom"/>
</dbReference>
<keyword evidence="3" id="KW-1185">Reference proteome</keyword>
<dbReference type="EMBL" id="CP070249">
    <property type="protein sequence ID" value="QRV42210.1"/>
    <property type="molecule type" value="Genomic_DNA"/>
</dbReference>
<organism evidence="2 3">
    <name type="scientific">Streptomyces californicus</name>
    <dbReference type="NCBI Taxonomy" id="67351"/>
    <lineage>
        <taxon>Bacteria</taxon>
        <taxon>Bacillati</taxon>
        <taxon>Actinomycetota</taxon>
        <taxon>Actinomycetes</taxon>
        <taxon>Kitasatosporales</taxon>
        <taxon>Streptomycetaceae</taxon>
        <taxon>Streptomyces</taxon>
    </lineage>
</organism>
<dbReference type="Proteomes" id="UP000598054">
    <property type="component" value="Chromosome"/>
</dbReference>
<feature type="domain" description="PPM-type phosphatase" evidence="1">
    <location>
        <begin position="7"/>
        <end position="231"/>
    </location>
</feature>
<dbReference type="SMART" id="SM00332">
    <property type="entry name" value="PP2Cc"/>
    <property type="match status" value="1"/>
</dbReference>
<dbReference type="InterPro" id="IPR036457">
    <property type="entry name" value="PPM-type-like_dom_sf"/>
</dbReference>
<accession>A0ABX7J3R6</accession>
<reference evidence="2 3" key="1">
    <citation type="submission" date="2021-02" db="EMBL/GenBank/DDBJ databases">
        <title>FDA dAtabase for Regulatory Grade micrObial Sequences (FDA-ARGOS): Supporting development and validation of Infectious Disease Dx tests.</title>
        <authorList>
            <person name="Sproer C."/>
            <person name="Gronow S."/>
            <person name="Severitt S."/>
            <person name="Schroder I."/>
            <person name="Tallon L."/>
            <person name="Sadzewicz L."/>
            <person name="Zhao X."/>
            <person name="Boylan J."/>
            <person name="Ott S."/>
            <person name="Bowen H."/>
            <person name="Vavikolanu K."/>
            <person name="Mehta A."/>
            <person name="Aluvathingal J."/>
            <person name="Nadendla S."/>
            <person name="Lowell S."/>
            <person name="Myers T."/>
            <person name="Yan Y."/>
            <person name="Sichtig H."/>
        </authorList>
    </citation>
    <scope>NUCLEOTIDE SEQUENCE [LARGE SCALE GENOMIC DNA]</scope>
    <source>
        <strain evidence="2 3">FDAARGOS_1211</strain>
    </source>
</reference>
<evidence type="ECO:0000313" key="3">
    <source>
        <dbReference type="Proteomes" id="UP000598054"/>
    </source>
</evidence>
<sequence>MTSMTITTGLATREGTAQDNADAAKVYVLADGTVGAAVIDGIGHGPHTSRTAPLLAETAARVSARRGPLGGLLSASELIADRGADGEEADAVAVAVRVRPDDRVAVVNWTGDARAYGWDGTRLELYTDDHTVGKQLRANGVALELSRQHDNWLRTSLARATIGTVYTAGIRDRMIILTSDGIHDQVPADTLEDLVREHQANPQALADALVAAAQPDQDGYRDDATAVVVSIREVR</sequence>
<evidence type="ECO:0000259" key="1">
    <source>
        <dbReference type="PROSITE" id="PS51746"/>
    </source>
</evidence>
<proteinExistence type="predicted"/>
<protein>
    <submittedName>
        <fullName evidence="2">SpoIIE family protein phosphatase</fullName>
    </submittedName>
</protein>
<dbReference type="PROSITE" id="PS51746">
    <property type="entry name" value="PPM_2"/>
    <property type="match status" value="1"/>
</dbReference>
<gene>
    <name evidence="2" type="ORF">I6J41_16785</name>
</gene>
<dbReference type="Gene3D" id="3.60.40.10">
    <property type="entry name" value="PPM-type phosphatase domain"/>
    <property type="match status" value="1"/>
</dbReference>
<evidence type="ECO:0000313" key="2">
    <source>
        <dbReference type="EMBL" id="QRV42210.1"/>
    </source>
</evidence>